<dbReference type="Proteomes" id="UP000233649">
    <property type="component" value="Unassembled WGS sequence"/>
</dbReference>
<sequence length="74" mass="7786">PRGTRIKVGTTGSLEQILFGPTSVTDGTQNLVGALKTSMGVCGASNIREMQQVEMVIAPAITTEGKSYQLSKCQ</sequence>
<dbReference type="Gene3D" id="3.20.20.70">
    <property type="entry name" value="Aldolase class I"/>
    <property type="match status" value="1"/>
</dbReference>
<evidence type="ECO:0000313" key="2">
    <source>
        <dbReference type="Proteomes" id="UP000233649"/>
    </source>
</evidence>
<feature type="non-terminal residue" evidence="1">
    <location>
        <position position="1"/>
    </location>
</feature>
<dbReference type="SUPFAM" id="SSF51412">
    <property type="entry name" value="Inosine monophosphate dehydrogenase (IMPDH)"/>
    <property type="match status" value="1"/>
</dbReference>
<dbReference type="EC" id="1.1.1.205" evidence="1"/>
<dbReference type="GO" id="GO:0003938">
    <property type="term" value="F:IMP dehydrogenase activity"/>
    <property type="evidence" value="ECO:0007669"/>
    <property type="project" value="UniProtKB-EC"/>
</dbReference>
<gene>
    <name evidence="1" type="ORF">CVH13_00591</name>
</gene>
<organism evidence="1 2">
    <name type="scientific">Dehalococcoides mccartyi</name>
    <dbReference type="NCBI Taxonomy" id="61435"/>
    <lineage>
        <taxon>Bacteria</taxon>
        <taxon>Bacillati</taxon>
        <taxon>Chloroflexota</taxon>
        <taxon>Dehalococcoidia</taxon>
        <taxon>Dehalococcoidales</taxon>
        <taxon>Dehalococcoidaceae</taxon>
        <taxon>Dehalococcoides</taxon>
    </lineage>
</organism>
<reference evidence="1 2" key="1">
    <citation type="journal article" date="2017" name="FEMS Microbiol. Ecol.">
        <title>Reconstructed genomes of novel Dehalococcoides mccartyi strains from 1,2,3,4-tetrachlorodibenzo-p-dioxin-dechlorinating enrichment cultures reveal divergent reductive dehalogenase gene profiles.</title>
        <authorList>
            <person name="Dam H.T."/>
            <person name="Vollmers J."/>
            <person name="Kaster A.K."/>
            <person name="Haggblom M.M."/>
        </authorList>
    </citation>
    <scope>NUCLEOTIDE SEQUENCE [LARGE SCALE GENOMIC DNA]</scope>
    <source>
        <strain evidence="1 2">H1-3-2.001</strain>
    </source>
</reference>
<dbReference type="AlphaFoldDB" id="A0A2J1DYY1"/>
<dbReference type="InterPro" id="IPR013785">
    <property type="entry name" value="Aldolase_TIM"/>
</dbReference>
<keyword evidence="1" id="KW-0560">Oxidoreductase</keyword>
<accession>A0A2J1DYY1</accession>
<comment type="caution">
    <text evidence="1">The sequence shown here is derived from an EMBL/GenBank/DDBJ whole genome shotgun (WGS) entry which is preliminary data.</text>
</comment>
<dbReference type="EMBL" id="PHFD01000122">
    <property type="protein sequence ID" value="PKH47340.1"/>
    <property type="molecule type" value="Genomic_DNA"/>
</dbReference>
<proteinExistence type="predicted"/>
<evidence type="ECO:0000313" key="1">
    <source>
        <dbReference type="EMBL" id="PKH47340.1"/>
    </source>
</evidence>
<name>A0A2J1DYY1_9CHLR</name>
<protein>
    <submittedName>
        <fullName evidence="1">Guanosine monophosphate reductase</fullName>
        <ecNumber evidence="1">1.1.1.205</ecNumber>
    </submittedName>
</protein>